<evidence type="ECO:0000313" key="2">
    <source>
        <dbReference type="EnsemblPlants" id="OGLUM07G14520.1"/>
    </source>
</evidence>
<organism evidence="2">
    <name type="scientific">Oryza glumipatula</name>
    <dbReference type="NCBI Taxonomy" id="40148"/>
    <lineage>
        <taxon>Eukaryota</taxon>
        <taxon>Viridiplantae</taxon>
        <taxon>Streptophyta</taxon>
        <taxon>Embryophyta</taxon>
        <taxon>Tracheophyta</taxon>
        <taxon>Spermatophyta</taxon>
        <taxon>Magnoliopsida</taxon>
        <taxon>Liliopsida</taxon>
        <taxon>Poales</taxon>
        <taxon>Poaceae</taxon>
        <taxon>BOP clade</taxon>
        <taxon>Oryzoideae</taxon>
        <taxon>Oryzeae</taxon>
        <taxon>Oryzinae</taxon>
        <taxon>Oryza</taxon>
    </lineage>
</organism>
<dbReference type="AlphaFoldDB" id="A0A0E0AK32"/>
<name>A0A0E0AK32_9ORYZ</name>
<protein>
    <submittedName>
        <fullName evidence="2">Uncharacterized protein</fullName>
    </submittedName>
</protein>
<dbReference type="HOGENOM" id="CLU_1943574_0_0_1"/>
<dbReference type="Proteomes" id="UP000026961">
    <property type="component" value="Chromosome 7"/>
</dbReference>
<feature type="region of interest" description="Disordered" evidence="1">
    <location>
        <begin position="33"/>
        <end position="60"/>
    </location>
</feature>
<evidence type="ECO:0000313" key="3">
    <source>
        <dbReference type="Proteomes" id="UP000026961"/>
    </source>
</evidence>
<dbReference type="Gramene" id="OGLUM07G14520.1">
    <property type="protein sequence ID" value="OGLUM07G14520.1"/>
    <property type="gene ID" value="OGLUM07G14520"/>
</dbReference>
<sequence>PCRSFPPSAAAAAGHLQCSPVFSTTWSRAERRTSCGTSSGITVSEREATPGRQIPSPYSSALQQSLHIPTASSLSIFQHTPADSPYSTLHITTASSQQLFCNTIYRLLYLSTRPPQHSSSLFSSSPPHHK</sequence>
<keyword evidence="3" id="KW-1185">Reference proteome</keyword>
<evidence type="ECO:0000256" key="1">
    <source>
        <dbReference type="SAM" id="MobiDB-lite"/>
    </source>
</evidence>
<proteinExistence type="predicted"/>
<dbReference type="EnsemblPlants" id="OGLUM07G14520.1">
    <property type="protein sequence ID" value="OGLUM07G14520.1"/>
    <property type="gene ID" value="OGLUM07G14520"/>
</dbReference>
<accession>A0A0E0AK32</accession>
<reference evidence="2" key="2">
    <citation type="submission" date="2018-05" db="EMBL/GenBank/DDBJ databases">
        <title>OgluRS3 (Oryza glumaepatula Reference Sequence Version 3).</title>
        <authorList>
            <person name="Zhang J."/>
            <person name="Kudrna D."/>
            <person name="Lee S."/>
            <person name="Talag J."/>
            <person name="Welchert J."/>
            <person name="Wing R.A."/>
        </authorList>
    </citation>
    <scope>NUCLEOTIDE SEQUENCE [LARGE SCALE GENOMIC DNA]</scope>
</reference>
<reference evidence="2" key="1">
    <citation type="submission" date="2015-04" db="UniProtKB">
        <authorList>
            <consortium name="EnsemblPlants"/>
        </authorList>
    </citation>
    <scope>IDENTIFICATION</scope>
</reference>